<evidence type="ECO:0000313" key="3">
    <source>
        <dbReference type="WBParaSite" id="MBELARI_LOCUS3743"/>
    </source>
</evidence>
<evidence type="ECO:0000256" key="1">
    <source>
        <dbReference type="SAM" id="SignalP"/>
    </source>
</evidence>
<keyword evidence="1" id="KW-0732">Signal</keyword>
<protein>
    <submittedName>
        <fullName evidence="3">Uncharacterized protein</fullName>
    </submittedName>
</protein>
<feature type="signal peptide" evidence="1">
    <location>
        <begin position="1"/>
        <end position="16"/>
    </location>
</feature>
<dbReference type="AlphaFoldDB" id="A0AAF3FAV2"/>
<keyword evidence="2" id="KW-1185">Reference proteome</keyword>
<reference evidence="3" key="1">
    <citation type="submission" date="2024-02" db="UniProtKB">
        <authorList>
            <consortium name="WormBaseParasite"/>
        </authorList>
    </citation>
    <scope>IDENTIFICATION</scope>
</reference>
<proteinExistence type="predicted"/>
<dbReference type="Proteomes" id="UP000887575">
    <property type="component" value="Unassembled WGS sequence"/>
</dbReference>
<sequence>MRLLVALLLSSPLLRAQYPGLVLPAQRRIESLIPSPSPRIGIVSLSTTREILSPLATWLFSRPLPVFRMEKIFEMGQRHYNGMSDAAANDAVATMAQACRNVLFAAIDEEELSKLRMRIDGGSARVQLNEHLMNLLARRPITIEKSIALGFKPVCGELWF</sequence>
<accession>A0AAF3FAV2</accession>
<feature type="chain" id="PRO_5042183574" evidence="1">
    <location>
        <begin position="17"/>
        <end position="160"/>
    </location>
</feature>
<name>A0AAF3FAV2_9BILA</name>
<dbReference type="WBParaSite" id="MBELARI_LOCUS3743">
    <property type="protein sequence ID" value="MBELARI_LOCUS3743"/>
    <property type="gene ID" value="MBELARI_LOCUS3743"/>
</dbReference>
<organism evidence="2 3">
    <name type="scientific">Mesorhabditis belari</name>
    <dbReference type="NCBI Taxonomy" id="2138241"/>
    <lineage>
        <taxon>Eukaryota</taxon>
        <taxon>Metazoa</taxon>
        <taxon>Ecdysozoa</taxon>
        <taxon>Nematoda</taxon>
        <taxon>Chromadorea</taxon>
        <taxon>Rhabditida</taxon>
        <taxon>Rhabditina</taxon>
        <taxon>Rhabditomorpha</taxon>
        <taxon>Rhabditoidea</taxon>
        <taxon>Rhabditidae</taxon>
        <taxon>Mesorhabditinae</taxon>
        <taxon>Mesorhabditis</taxon>
    </lineage>
</organism>
<evidence type="ECO:0000313" key="2">
    <source>
        <dbReference type="Proteomes" id="UP000887575"/>
    </source>
</evidence>